<gene>
    <name evidence="3" type="ORF">KZZ10_02680</name>
</gene>
<dbReference type="Pfam" id="PF10518">
    <property type="entry name" value="TAT_signal"/>
    <property type="match status" value="1"/>
</dbReference>
<reference evidence="3" key="1">
    <citation type="submission" date="2021-07" db="EMBL/GenBank/DDBJ databases">
        <title>New genus and species of the family Alcaligenaceae.</title>
        <authorList>
            <person name="Hahn M.W."/>
        </authorList>
    </citation>
    <scope>NUCLEOTIDE SEQUENCE</scope>
    <source>
        <strain evidence="3">LF4-65</strain>
    </source>
</reference>
<accession>A0A953N6K9</accession>
<sequence>MRQSSRRDFIKGSAASVAAVASTQALGQPTTQACTSTADFQAAAAKQLQATTSGWNDGLAHPIPYKNAPGQGKDRAIVLGGGSEYMSSFLVGYFHAMLSNGVDLRLADIVVGTSAGAVLGSALLGGRLDLFSAEFNLLASYPKIMAKLVPTKSFSPSQERVMKMGIEAKDGSPSTIQAIGHAAMAAKSISSEKFETNIKVFLGDMKHMPKKMYITTIDCYTAERLVIAPDSGVSVITACSASASAPGVTGPTWVKDRVCMDGSIGSTETHCDIVAGSKRALVVALADTIEQEKEGLRLNRLPNTILQEVKDLEAAGTKTKLVVVGMLPGRKTLSVVDPEIMEPAIKYGYERGMQDLPEMKRFWMSA</sequence>
<dbReference type="PROSITE" id="PS51318">
    <property type="entry name" value="TAT"/>
    <property type="match status" value="1"/>
</dbReference>
<dbReference type="AlphaFoldDB" id="A0A953N6K9"/>
<evidence type="ECO:0000313" key="3">
    <source>
        <dbReference type="EMBL" id="MBZ1349540.1"/>
    </source>
</evidence>
<dbReference type="EMBL" id="JAHXRI010000004">
    <property type="protein sequence ID" value="MBZ1349540.1"/>
    <property type="molecule type" value="Genomic_DNA"/>
</dbReference>
<feature type="domain" description="PNPLA" evidence="2">
    <location>
        <begin position="77"/>
        <end position="266"/>
    </location>
</feature>
<keyword evidence="4" id="KW-1185">Reference proteome</keyword>
<dbReference type="InterPro" id="IPR002641">
    <property type="entry name" value="PNPLA_dom"/>
</dbReference>
<dbReference type="Pfam" id="PF01734">
    <property type="entry name" value="Patatin"/>
    <property type="match status" value="1"/>
</dbReference>
<protein>
    <submittedName>
        <fullName evidence="3">Patatin-like phospholipase family protein</fullName>
    </submittedName>
</protein>
<name>A0A953N6K9_9BURK</name>
<dbReference type="InterPro" id="IPR019546">
    <property type="entry name" value="TAT_signal_bac_arc"/>
</dbReference>
<evidence type="ECO:0000313" key="4">
    <source>
        <dbReference type="Proteomes" id="UP000739565"/>
    </source>
</evidence>
<dbReference type="RefSeq" id="WP_259659958.1">
    <property type="nucleotide sequence ID" value="NZ_JAHXRI010000004.1"/>
</dbReference>
<dbReference type="InterPro" id="IPR006311">
    <property type="entry name" value="TAT_signal"/>
</dbReference>
<comment type="caution">
    <text evidence="3">The sequence shown here is derived from an EMBL/GenBank/DDBJ whole genome shotgun (WGS) entry which is preliminary data.</text>
</comment>
<evidence type="ECO:0000256" key="1">
    <source>
        <dbReference type="ARBA" id="ARBA00023098"/>
    </source>
</evidence>
<evidence type="ECO:0000259" key="2">
    <source>
        <dbReference type="Pfam" id="PF01734"/>
    </source>
</evidence>
<dbReference type="Gene3D" id="3.40.1090.10">
    <property type="entry name" value="Cytosolic phospholipase A2 catalytic domain"/>
    <property type="match status" value="1"/>
</dbReference>
<dbReference type="GO" id="GO:0006629">
    <property type="term" value="P:lipid metabolic process"/>
    <property type="evidence" value="ECO:0007669"/>
    <property type="project" value="UniProtKB-KW"/>
</dbReference>
<dbReference type="SUPFAM" id="SSF52151">
    <property type="entry name" value="FabD/lysophospholipase-like"/>
    <property type="match status" value="1"/>
</dbReference>
<dbReference type="PROSITE" id="PS51257">
    <property type="entry name" value="PROKAR_LIPOPROTEIN"/>
    <property type="match status" value="1"/>
</dbReference>
<keyword evidence="1" id="KW-0443">Lipid metabolism</keyword>
<dbReference type="Proteomes" id="UP000739565">
    <property type="component" value="Unassembled WGS sequence"/>
</dbReference>
<organism evidence="3 4">
    <name type="scientific">Zwartia hollandica</name>
    <dbReference type="NCBI Taxonomy" id="324606"/>
    <lineage>
        <taxon>Bacteria</taxon>
        <taxon>Pseudomonadati</taxon>
        <taxon>Pseudomonadota</taxon>
        <taxon>Betaproteobacteria</taxon>
        <taxon>Burkholderiales</taxon>
        <taxon>Alcaligenaceae</taxon>
        <taxon>Zwartia</taxon>
    </lineage>
</organism>
<dbReference type="NCBIfam" id="TIGR01409">
    <property type="entry name" value="TAT_signal_seq"/>
    <property type="match status" value="1"/>
</dbReference>
<proteinExistence type="predicted"/>
<dbReference type="InterPro" id="IPR016035">
    <property type="entry name" value="Acyl_Trfase/lysoPLipase"/>
</dbReference>